<protein>
    <recommendedName>
        <fullName evidence="3">DUF2769 domain-containing protein</fullName>
    </recommendedName>
</protein>
<dbReference type="Pfam" id="PF10967">
    <property type="entry name" value="DUF2769"/>
    <property type="match status" value="1"/>
</dbReference>
<proteinExistence type="predicted"/>
<evidence type="ECO:0008006" key="3">
    <source>
        <dbReference type="Google" id="ProtNLM"/>
    </source>
</evidence>
<dbReference type="AlphaFoldDB" id="A0A2V2N502"/>
<dbReference type="GeneID" id="97550244"/>
<dbReference type="RefSeq" id="WP_109969217.1">
    <property type="nucleotide sequence ID" value="NZ_CP176093.1"/>
</dbReference>
<dbReference type="EMBL" id="QGMY01000008">
    <property type="protein sequence ID" value="PWR71598.1"/>
    <property type="molecule type" value="Genomic_DNA"/>
</dbReference>
<sequence>MDKFVSLVKEMKSLPLEERDKLVEEKKKVCICPTCPSFNKCAIVEREKLFCLLGRSFMCISYEEGCNCPTCPISKEVGLEYKYFCTRGDEKGQRYEQSVWGSTLSE</sequence>
<dbReference type="Proteomes" id="UP000245657">
    <property type="component" value="Unassembled WGS sequence"/>
</dbReference>
<evidence type="ECO:0000313" key="1">
    <source>
        <dbReference type="EMBL" id="PWR71598.1"/>
    </source>
</evidence>
<accession>A0A2V2N502</accession>
<comment type="caution">
    <text evidence="1">The sequence shown here is derived from an EMBL/GenBank/DDBJ whole genome shotgun (WGS) entry which is preliminary data.</text>
</comment>
<evidence type="ECO:0000313" key="2">
    <source>
        <dbReference type="Proteomes" id="UP000245657"/>
    </source>
</evidence>
<dbReference type="OrthoDB" id="71341at2157"/>
<organism evidence="1 2">
    <name type="scientific">Methanospirillum lacunae</name>
    <dbReference type="NCBI Taxonomy" id="668570"/>
    <lineage>
        <taxon>Archaea</taxon>
        <taxon>Methanobacteriati</taxon>
        <taxon>Methanobacteriota</taxon>
        <taxon>Stenosarchaea group</taxon>
        <taxon>Methanomicrobia</taxon>
        <taxon>Methanomicrobiales</taxon>
        <taxon>Methanospirillaceae</taxon>
        <taxon>Methanospirillum</taxon>
    </lineage>
</organism>
<reference evidence="1 2" key="1">
    <citation type="submission" date="2018-05" db="EMBL/GenBank/DDBJ databases">
        <title>Draft genome of Methanospirillum lacunae Ki8-1.</title>
        <authorList>
            <person name="Dueholm M.S."/>
            <person name="Nielsen P.H."/>
            <person name="Bakmann L.F."/>
            <person name="Otzen D.E."/>
        </authorList>
    </citation>
    <scope>NUCLEOTIDE SEQUENCE [LARGE SCALE GENOMIC DNA]</scope>
    <source>
        <strain evidence="1 2">Ki8-1</strain>
    </source>
</reference>
<gene>
    <name evidence="1" type="ORF">DK846_12145</name>
</gene>
<keyword evidence="2" id="KW-1185">Reference proteome</keyword>
<dbReference type="InterPro" id="IPR020075">
    <property type="entry name" value="Uncharacterised_AF2234"/>
</dbReference>
<name>A0A2V2N502_9EURY</name>